<dbReference type="Gene3D" id="1.10.510.10">
    <property type="entry name" value="Transferase(Phosphotransferase) domain 1"/>
    <property type="match status" value="1"/>
</dbReference>
<dbReference type="PANTHER" id="PTHR44167:SF24">
    <property type="entry name" value="SERINE_THREONINE-PROTEIN KINASE CHK2"/>
    <property type="match status" value="1"/>
</dbReference>
<evidence type="ECO:0000256" key="1">
    <source>
        <dbReference type="SAM" id="Phobius"/>
    </source>
</evidence>
<name>A0ABW8D4U7_9GAMM</name>
<keyword evidence="3" id="KW-0808">Transferase</keyword>
<keyword evidence="3" id="KW-0418">Kinase</keyword>
<dbReference type="PANTHER" id="PTHR44167">
    <property type="entry name" value="OVARIAN-SPECIFIC SERINE/THREONINE-PROTEIN KINASE LOK-RELATED"/>
    <property type="match status" value="1"/>
</dbReference>
<dbReference type="InterPro" id="IPR049986">
    <property type="entry name" value="T4SS_LegK1"/>
</dbReference>
<proteinExistence type="predicted"/>
<feature type="domain" description="Protein kinase" evidence="2">
    <location>
        <begin position="77"/>
        <end position="360"/>
    </location>
</feature>
<gene>
    <name evidence="3" type="primary">legK1</name>
    <name evidence="3" type="ORF">ACD661_03965</name>
</gene>
<dbReference type="SUPFAM" id="SSF56112">
    <property type="entry name" value="Protein kinase-like (PK-like)"/>
    <property type="match status" value="1"/>
</dbReference>
<dbReference type="PROSITE" id="PS50011">
    <property type="entry name" value="PROTEIN_KINASE_DOM"/>
    <property type="match status" value="1"/>
</dbReference>
<accession>A0ABW8D4U7</accession>
<sequence length="515" mass="60171">MTYSKIITVNPLKMESALFDFQYLEILTEFFKQAQMGTLWNKEHCYEYTYQNIRYRFCFTHSLLKSQETEDQFAIFDTAQEPLGTGFYGAVYPVLGTIQFKTLESVINYEAKEVIKIEDHMHHERRALVEAEYQFLKRAEYLQVKPPVFVFEENSKKSYLLMDKAEGCTLEKLLWDKGRHGGLTVKERLDITFAILHAVKSQVTDKRIVHRDLKPLNMLIDMKKKPPQIAIIDYGRAMLKGNQDDRVVGTPAYRSPESFIAPVTYTEKSDAYAVGRILSYVWGDSYTNYYLNNRKSWSWPETKQMTKNNHLFTCSGTHLFKSDERIIRNCLNGLLHEDPASRFSLEDAIKLFSHVARPMYQLETIQTFSRAKLHHYEQRLRLINKLLCDLDKKEKDLVARGFIEIAARVKRLQSQLSKYTKEFMENPDPLLLPLYSQRCFAQIEKHRPFFQDNRDLRWLISEIVAVMGLLVVGYGVAVGVNYLVTKRWGLFSQPQTDRITEHIKSTIQGLLDLTN</sequence>
<dbReference type="GO" id="GO:0016301">
    <property type="term" value="F:kinase activity"/>
    <property type="evidence" value="ECO:0007669"/>
    <property type="project" value="UniProtKB-KW"/>
</dbReference>
<keyword evidence="4" id="KW-1185">Reference proteome</keyword>
<dbReference type="Proteomes" id="UP001615550">
    <property type="component" value="Unassembled WGS sequence"/>
</dbReference>
<protein>
    <submittedName>
        <fullName evidence="3">Dot/Icm T4SS effector kinase LegK1</fullName>
    </submittedName>
</protein>
<dbReference type="RefSeq" id="WP_400186478.1">
    <property type="nucleotide sequence ID" value="NZ_JBGORX010000001.1"/>
</dbReference>
<dbReference type="PROSITE" id="PS00108">
    <property type="entry name" value="PROTEIN_KINASE_ST"/>
    <property type="match status" value="1"/>
</dbReference>
<comment type="caution">
    <text evidence="3">The sequence shown here is derived from an EMBL/GenBank/DDBJ whole genome shotgun (WGS) entry which is preliminary data.</text>
</comment>
<dbReference type="Pfam" id="PF00069">
    <property type="entry name" value="Pkinase"/>
    <property type="match status" value="1"/>
</dbReference>
<dbReference type="SMART" id="SM00220">
    <property type="entry name" value="S_TKc"/>
    <property type="match status" value="1"/>
</dbReference>
<dbReference type="NCBIfam" id="NF043056">
    <property type="entry name" value="T4SS_LegK1"/>
    <property type="match status" value="1"/>
</dbReference>
<feature type="transmembrane region" description="Helical" evidence="1">
    <location>
        <begin position="458"/>
        <end position="484"/>
    </location>
</feature>
<evidence type="ECO:0000313" key="4">
    <source>
        <dbReference type="Proteomes" id="UP001615550"/>
    </source>
</evidence>
<dbReference type="InterPro" id="IPR008271">
    <property type="entry name" value="Ser/Thr_kinase_AS"/>
</dbReference>
<dbReference type="InterPro" id="IPR000719">
    <property type="entry name" value="Prot_kinase_dom"/>
</dbReference>
<reference evidence="3 4" key="1">
    <citation type="submission" date="2024-08" db="EMBL/GenBank/DDBJ databases">
        <title>Draft Genome Sequence of Legionella lytica strain DSB2004, Isolated From a Fire Sprinkler System.</title>
        <authorList>
            <person name="Everhart A.D."/>
            <person name="Kidane D.T."/>
            <person name="Farone A.L."/>
            <person name="Farone M.B."/>
        </authorList>
    </citation>
    <scope>NUCLEOTIDE SEQUENCE [LARGE SCALE GENOMIC DNA]</scope>
    <source>
        <strain evidence="3 4">DSB2004</strain>
    </source>
</reference>
<keyword evidence="1" id="KW-0812">Transmembrane</keyword>
<evidence type="ECO:0000313" key="3">
    <source>
        <dbReference type="EMBL" id="MFJ1267714.1"/>
    </source>
</evidence>
<organism evidence="3 4">
    <name type="scientific">Legionella lytica</name>
    <dbReference type="NCBI Taxonomy" id="96232"/>
    <lineage>
        <taxon>Bacteria</taxon>
        <taxon>Pseudomonadati</taxon>
        <taxon>Pseudomonadota</taxon>
        <taxon>Gammaproteobacteria</taxon>
        <taxon>Legionellales</taxon>
        <taxon>Legionellaceae</taxon>
        <taxon>Legionella</taxon>
    </lineage>
</organism>
<evidence type="ECO:0000259" key="2">
    <source>
        <dbReference type="PROSITE" id="PS50011"/>
    </source>
</evidence>
<keyword evidence="1" id="KW-0472">Membrane</keyword>
<dbReference type="InterPro" id="IPR011009">
    <property type="entry name" value="Kinase-like_dom_sf"/>
</dbReference>
<dbReference type="EMBL" id="JBGORX010000001">
    <property type="protein sequence ID" value="MFJ1267714.1"/>
    <property type="molecule type" value="Genomic_DNA"/>
</dbReference>
<keyword evidence="1" id="KW-1133">Transmembrane helix</keyword>